<name>A0A4P2R4V3_SORCE</name>
<dbReference type="EMBL" id="CP012672">
    <property type="protein sequence ID" value="AUX38127.1"/>
    <property type="molecule type" value="Genomic_DNA"/>
</dbReference>
<organism evidence="2 3">
    <name type="scientific">Sorangium cellulosum</name>
    <name type="common">Polyangium cellulosum</name>
    <dbReference type="NCBI Taxonomy" id="56"/>
    <lineage>
        <taxon>Bacteria</taxon>
        <taxon>Pseudomonadati</taxon>
        <taxon>Myxococcota</taxon>
        <taxon>Polyangia</taxon>
        <taxon>Polyangiales</taxon>
        <taxon>Polyangiaceae</taxon>
        <taxon>Sorangium</taxon>
    </lineage>
</organism>
<reference evidence="2 3" key="1">
    <citation type="submission" date="2015-09" db="EMBL/GenBank/DDBJ databases">
        <title>Sorangium comparison.</title>
        <authorList>
            <person name="Zaburannyi N."/>
            <person name="Bunk B."/>
            <person name="Overmann J."/>
            <person name="Mueller R."/>
        </authorList>
    </citation>
    <scope>NUCLEOTIDE SEQUENCE [LARGE SCALE GENOMIC DNA]</scope>
    <source>
        <strain evidence="2 3">So ce836</strain>
    </source>
</reference>
<evidence type="ECO:0000256" key="1">
    <source>
        <dbReference type="SAM" id="MobiDB-lite"/>
    </source>
</evidence>
<sequence>MVAAMLVRSALPSVRRGPQREAGRLRGAALGRRAPALLGAALALLLGCSGAAQAPAARPARVVKTPPTQPKAPEGPPLLPAQVVAELEDEDATPYFARRGDEALLLYAAGGRWRTRVIGADGAPRGDVVDAGPAAADVPVAALRAGPQGYIAAWIEQIGGSRAVRALALDPAGKPIAPASPVAQTAEEITWLDVLPNAKGALVLWEMPREDRVDVVMTVLAQDKGAAIKPTAPASVARGVLGWNAVATERGAAVALVLPPAAPPPRAQGKAARKADAEDAADAAKLGSISLLEIDAAGKVSAPVAVSPEPTAQIDLEIAEIGGRYLLTWTDERDIDSAVYLAAAEPGGKVVVAPRQATPPSGEQALVSLVAPPAGAGGRALLAWEDVLRPRGGERDGGVEAGGAGRLIHLASVGPDGALGAERAALVFSASGPPDLTADGDGFAAVTLAPATLKAARDAAAAPPIWPTFVRFGPDLSVRAAEPVRAAPFAATGGVPYLVRGLSCHKGACVTLASAAAGAGAQQGGAQQGGAAKAVGARAPLALVSLPVRESAWRAPAFREDRDPPPRATAVRALAEGDPLAKVAATELDGGAALAAWVTYFVEGASDGAPRGQDLSATLAVRAASPGGLGKLNVLSQKASSLGGVAIATAPPAPADPKGKGGAAQGESVIAWVARERGETQVYVTKVDATGAKIAQKKLTTAPRKKPGGAASEASDVAIAYDGAGGFIVAWVDTRDGNAEVYAARVDRALNRTAPDRRITNAPLDAAEVQIAVRGQEAWLVWSDARPAGDAAAAGAAGGEATGDVFFARLDAKTLQRIGDETRLHASPEHSRSPVLAPHEGGALVGWVDEPGGDEAAAGAGAASGGGGAAAGGAGGRARLVRLDNGGTMQGPPVTIEGPDGASVSSIALACDKVCRGVLASAPGDSVALSAFTLAPGEAAASPLKPLAWLTGSASRDVSPTLAGRSGASLFFADDAVSGSGRVRWMTIAWP</sequence>
<proteinExistence type="predicted"/>
<dbReference type="Proteomes" id="UP000295497">
    <property type="component" value="Chromosome"/>
</dbReference>
<protein>
    <submittedName>
        <fullName evidence="2">Uncharacterized protein</fullName>
    </submittedName>
</protein>
<accession>A0A4P2R4V3</accession>
<feature type="compositionally biased region" description="Pro residues" evidence="1">
    <location>
        <begin position="67"/>
        <end position="77"/>
    </location>
</feature>
<feature type="compositionally biased region" description="Basic and acidic residues" evidence="1">
    <location>
        <begin position="823"/>
        <end position="832"/>
    </location>
</feature>
<feature type="region of interest" description="Disordered" evidence="1">
    <location>
        <begin position="823"/>
        <end position="851"/>
    </location>
</feature>
<feature type="region of interest" description="Disordered" evidence="1">
    <location>
        <begin position="56"/>
        <end position="77"/>
    </location>
</feature>
<gene>
    <name evidence="2" type="ORF">SOCE836_103670</name>
</gene>
<evidence type="ECO:0000313" key="3">
    <source>
        <dbReference type="Proteomes" id="UP000295497"/>
    </source>
</evidence>
<dbReference type="AlphaFoldDB" id="A0A4P2R4V3"/>
<evidence type="ECO:0000313" key="2">
    <source>
        <dbReference type="EMBL" id="AUX38127.1"/>
    </source>
</evidence>